<organism evidence="2 3">
    <name type="scientific">Dendrobium nobile</name>
    <name type="common">Orchid</name>
    <dbReference type="NCBI Taxonomy" id="94219"/>
    <lineage>
        <taxon>Eukaryota</taxon>
        <taxon>Viridiplantae</taxon>
        <taxon>Streptophyta</taxon>
        <taxon>Embryophyta</taxon>
        <taxon>Tracheophyta</taxon>
        <taxon>Spermatophyta</taxon>
        <taxon>Magnoliopsida</taxon>
        <taxon>Liliopsida</taxon>
        <taxon>Asparagales</taxon>
        <taxon>Orchidaceae</taxon>
        <taxon>Epidendroideae</taxon>
        <taxon>Malaxideae</taxon>
        <taxon>Dendrobiinae</taxon>
        <taxon>Dendrobium</taxon>
    </lineage>
</organism>
<evidence type="ECO:0000313" key="2">
    <source>
        <dbReference type="EMBL" id="KAI0493697.1"/>
    </source>
</evidence>
<dbReference type="EMBL" id="JAGYWB010000017">
    <property type="protein sequence ID" value="KAI0493697.1"/>
    <property type="molecule type" value="Genomic_DNA"/>
</dbReference>
<evidence type="ECO:0008006" key="4">
    <source>
        <dbReference type="Google" id="ProtNLM"/>
    </source>
</evidence>
<keyword evidence="3" id="KW-1185">Reference proteome</keyword>
<name>A0A8T3ABA4_DENNO</name>
<dbReference type="Proteomes" id="UP000829196">
    <property type="component" value="Unassembled WGS sequence"/>
</dbReference>
<proteinExistence type="predicted"/>
<evidence type="ECO:0000256" key="1">
    <source>
        <dbReference type="SAM" id="SignalP"/>
    </source>
</evidence>
<protein>
    <recommendedName>
        <fullName evidence="4">Secreted protein</fullName>
    </recommendedName>
</protein>
<feature type="signal peptide" evidence="1">
    <location>
        <begin position="1"/>
        <end position="24"/>
    </location>
</feature>
<sequence length="83" mass="9576">MEDIKCLFLCEIVFCFLFCRLAVNELYDPLSAPANKLSVIPCCYFLSNVAAHPLIDLTRFISLCNFEAIFQICEEQKYLENLT</sequence>
<keyword evidence="1" id="KW-0732">Signal</keyword>
<gene>
    <name evidence="2" type="ORF">KFK09_023821</name>
</gene>
<accession>A0A8T3ABA4</accession>
<feature type="chain" id="PRO_5035826842" description="Secreted protein" evidence="1">
    <location>
        <begin position="25"/>
        <end position="83"/>
    </location>
</feature>
<reference evidence="2" key="1">
    <citation type="journal article" date="2022" name="Front. Genet.">
        <title>Chromosome-Scale Assembly of the Dendrobium nobile Genome Provides Insights Into the Molecular Mechanism of the Biosynthesis of the Medicinal Active Ingredient of Dendrobium.</title>
        <authorList>
            <person name="Xu Q."/>
            <person name="Niu S.-C."/>
            <person name="Li K.-L."/>
            <person name="Zheng P.-J."/>
            <person name="Zhang X.-J."/>
            <person name="Jia Y."/>
            <person name="Liu Y."/>
            <person name="Niu Y.-X."/>
            <person name="Yu L.-H."/>
            <person name="Chen D.-F."/>
            <person name="Zhang G.-Q."/>
        </authorList>
    </citation>
    <scope>NUCLEOTIDE SEQUENCE</scope>
    <source>
        <tissue evidence="2">Leaf</tissue>
    </source>
</reference>
<dbReference type="AlphaFoldDB" id="A0A8T3ABA4"/>
<comment type="caution">
    <text evidence="2">The sequence shown here is derived from an EMBL/GenBank/DDBJ whole genome shotgun (WGS) entry which is preliminary data.</text>
</comment>
<evidence type="ECO:0000313" key="3">
    <source>
        <dbReference type="Proteomes" id="UP000829196"/>
    </source>
</evidence>